<evidence type="ECO:0000256" key="2">
    <source>
        <dbReference type="SAM" id="MobiDB-lite"/>
    </source>
</evidence>
<evidence type="ECO:0000313" key="5">
    <source>
        <dbReference type="Proteomes" id="UP001213000"/>
    </source>
</evidence>
<accession>A0AAD5W335</accession>
<dbReference type="InterPro" id="IPR027417">
    <property type="entry name" value="P-loop_NTPase"/>
</dbReference>
<sequence length="661" mass="73667">MSASHLRNGSKTKRALSVDEILPSKRARLSTTLMEDPFVLATGASTTFSEALGLLKKARLEYLRAQRRMPTPRKTIDKAGAVEAGGSMETSEGNDVRPHPNSAKGNGPVSMKSVDDPGTSQAKDKEHSAVVGQLNRTPVTSTRSGIQVLEGAHDVIIQNSTFTNQVTYKVENPLDDPVFLETFRQSVDYGGTVLLVLDKKRVSGVEHDSSEREYAPRCHPETRLELRGTLQTWLSNPQRQRDFIWLSGPAGAGKSAVAQTFAEYCQGIDQLGASFFFSKLRNKDSGNGLVATIAYQLADRDVAYNCWITRILSRNPAILDKTLRIQFQKLIVEPFTVLAKHSPATETSRKPLVIIIDGLDECADERTQCEIIKLISEFVQKPKPSIFSLVWLVCSRPEWHLKRLFGYADPPIECDREEITCNAANDVSDVYCILRDGLQGVYNDTCWNLTSGASNSRWPTESKLQRLSSRVGGLPILASTVLRFIGDGSASPDSLLDMCLLCLEDLGDASKVNPLEILDGFYLRIMTRVSPTILSTTKQLLAFVVLFASHRSALSTTLPVFEAASFLCIDKDTVYLALRHLHSVVDIPPHEMGNERPLEFFHKSFGDFLRDPVRSKSFSLDLEEAQFELAVLCLRWYNDFLQQWCELPSKLFHLMSCQTCH</sequence>
<comment type="caution">
    <text evidence="4">The sequence shown here is derived from an EMBL/GenBank/DDBJ whole genome shotgun (WGS) entry which is preliminary data.</text>
</comment>
<protein>
    <recommendedName>
        <fullName evidence="3">Nephrocystin 3-like N-terminal domain-containing protein</fullName>
    </recommendedName>
</protein>
<dbReference type="PANTHER" id="PTHR10039:SF14">
    <property type="entry name" value="NACHT DOMAIN-CONTAINING PROTEIN"/>
    <property type="match status" value="1"/>
</dbReference>
<dbReference type="SUPFAM" id="SSF52540">
    <property type="entry name" value="P-loop containing nucleoside triphosphate hydrolases"/>
    <property type="match status" value="1"/>
</dbReference>
<feature type="region of interest" description="Disordered" evidence="2">
    <location>
        <begin position="71"/>
        <end position="129"/>
    </location>
</feature>
<organism evidence="4 5">
    <name type="scientific">Leucocoprinus birnbaumii</name>
    <dbReference type="NCBI Taxonomy" id="56174"/>
    <lineage>
        <taxon>Eukaryota</taxon>
        <taxon>Fungi</taxon>
        <taxon>Dikarya</taxon>
        <taxon>Basidiomycota</taxon>
        <taxon>Agaricomycotina</taxon>
        <taxon>Agaricomycetes</taxon>
        <taxon>Agaricomycetidae</taxon>
        <taxon>Agaricales</taxon>
        <taxon>Agaricineae</taxon>
        <taxon>Agaricaceae</taxon>
        <taxon>Leucocoprinus</taxon>
    </lineage>
</organism>
<keyword evidence="1" id="KW-0677">Repeat</keyword>
<dbReference type="Pfam" id="PF24883">
    <property type="entry name" value="NPHP3_N"/>
    <property type="match status" value="1"/>
</dbReference>
<evidence type="ECO:0000256" key="1">
    <source>
        <dbReference type="ARBA" id="ARBA00022737"/>
    </source>
</evidence>
<dbReference type="PANTHER" id="PTHR10039">
    <property type="entry name" value="AMELOGENIN"/>
    <property type="match status" value="1"/>
</dbReference>
<name>A0AAD5W335_9AGAR</name>
<feature type="domain" description="Nephrocystin 3-like N-terminal" evidence="3">
    <location>
        <begin position="229"/>
        <end position="396"/>
    </location>
</feature>
<evidence type="ECO:0000259" key="3">
    <source>
        <dbReference type="Pfam" id="PF24883"/>
    </source>
</evidence>
<dbReference type="AlphaFoldDB" id="A0AAD5W335"/>
<dbReference type="EMBL" id="JANIEX010000009">
    <property type="protein sequence ID" value="KAJ3576547.1"/>
    <property type="molecule type" value="Genomic_DNA"/>
</dbReference>
<proteinExistence type="predicted"/>
<reference evidence="4" key="1">
    <citation type="submission" date="2022-07" db="EMBL/GenBank/DDBJ databases">
        <title>Genome Sequence of Leucocoprinus birnbaumii.</title>
        <authorList>
            <person name="Buettner E."/>
        </authorList>
    </citation>
    <scope>NUCLEOTIDE SEQUENCE</scope>
    <source>
        <strain evidence="4">VT141</strain>
    </source>
</reference>
<gene>
    <name evidence="4" type="ORF">NP233_g360</name>
</gene>
<dbReference type="Gene3D" id="3.40.50.300">
    <property type="entry name" value="P-loop containing nucleotide triphosphate hydrolases"/>
    <property type="match status" value="1"/>
</dbReference>
<dbReference type="InterPro" id="IPR056884">
    <property type="entry name" value="NPHP3-like_N"/>
</dbReference>
<evidence type="ECO:0000313" key="4">
    <source>
        <dbReference type="EMBL" id="KAJ3576547.1"/>
    </source>
</evidence>
<dbReference type="Proteomes" id="UP001213000">
    <property type="component" value="Unassembled WGS sequence"/>
</dbReference>
<keyword evidence="5" id="KW-1185">Reference proteome</keyword>